<sequence length="437" mass="49667">MRRRGFIKLIPVFGLIALLGLARSVGAQSAQEWLDKGIEQLEREEYAAALLSLSRALQKDSLTLWQAYTKRGYARLHLQDTLGAMQDYTQAIRLQRNHPDAYFYRAMLHLALKDYPRSIADFSAVIFLNPKLPAAFYYRALAKFQIGEFDEAKNDASAALELENKFADAYSLRGLCHVALQNDTLAINDFSQALKIRPHSEDYYQRGMARLRLHRSLEALLDFDNAIALSSNEAKFYYARGLAKRDVGMRSEAFPDFLTARAKGYEAAEAYLKLYGESEEKRREDSLRIYSTREIVVEANAPEFEKFVKDTRSVVQQGIAVAQYASEQLSAGFAPVVLPNASLDMTPNECNKVLIQVRRPSQIPIQCIAQLLREQAAKTNDAVIKDFSLQLTTLVREMDIARQMPLAAFEMRSRLLDARKLLQQLSDYLAKKQQSLR</sequence>
<dbReference type="Pfam" id="PF13432">
    <property type="entry name" value="TPR_16"/>
    <property type="match status" value="1"/>
</dbReference>
<dbReference type="PROSITE" id="PS50005">
    <property type="entry name" value="TPR"/>
    <property type="match status" value="2"/>
</dbReference>
<dbReference type="InterPro" id="IPR028061">
    <property type="entry name" value="Fis1_TPR_C"/>
</dbReference>
<evidence type="ECO:0000313" key="4">
    <source>
        <dbReference type="EMBL" id="RFM23281.1"/>
    </source>
</evidence>
<dbReference type="InterPro" id="IPR050498">
    <property type="entry name" value="Ycf3"/>
</dbReference>
<evidence type="ECO:0000313" key="5">
    <source>
        <dbReference type="Proteomes" id="UP000266389"/>
    </source>
</evidence>
<feature type="repeat" description="TPR" evidence="3">
    <location>
        <begin position="167"/>
        <end position="200"/>
    </location>
</feature>
<proteinExistence type="predicted"/>
<evidence type="ECO:0000256" key="3">
    <source>
        <dbReference type="PROSITE-ProRule" id="PRU00339"/>
    </source>
</evidence>
<organism evidence="4 5">
    <name type="scientific">Candidatus Thermochlorobacter aerophilus</name>
    <dbReference type="NCBI Taxonomy" id="1868324"/>
    <lineage>
        <taxon>Bacteria</taxon>
        <taxon>Pseudomonadati</taxon>
        <taxon>Chlorobiota</taxon>
        <taxon>Chlorobiia</taxon>
        <taxon>Chlorobiales</taxon>
        <taxon>Candidatus Thermochlorobacteriaceae</taxon>
        <taxon>Candidatus Thermochlorobacter</taxon>
    </lineage>
</organism>
<dbReference type="Gene3D" id="1.25.40.10">
    <property type="entry name" value="Tetratricopeptide repeat domain"/>
    <property type="match status" value="3"/>
</dbReference>
<dbReference type="PANTHER" id="PTHR44858:SF1">
    <property type="entry name" value="UDP-N-ACETYLGLUCOSAMINE--PEPTIDE N-ACETYLGLUCOSAMINYLTRANSFERASE SPINDLY-RELATED"/>
    <property type="match status" value="1"/>
</dbReference>
<dbReference type="InterPro" id="IPR019734">
    <property type="entry name" value="TPR_rpt"/>
</dbReference>
<evidence type="ECO:0000256" key="1">
    <source>
        <dbReference type="ARBA" id="ARBA00022737"/>
    </source>
</evidence>
<comment type="caution">
    <text evidence="4">The sequence shown here is derived from an EMBL/GenBank/DDBJ whole genome shotgun (WGS) entry which is preliminary data.</text>
</comment>
<dbReference type="GO" id="GO:0046813">
    <property type="term" value="P:receptor-mediated virion attachment to host cell"/>
    <property type="evidence" value="ECO:0007669"/>
    <property type="project" value="TreeGrafter"/>
</dbReference>
<dbReference type="InterPro" id="IPR011990">
    <property type="entry name" value="TPR-like_helical_dom_sf"/>
</dbReference>
<evidence type="ECO:0000256" key="2">
    <source>
        <dbReference type="ARBA" id="ARBA00022803"/>
    </source>
</evidence>
<accession>A0A395LXT1</accession>
<dbReference type="SMART" id="SM00028">
    <property type="entry name" value="TPR"/>
    <property type="match status" value="7"/>
</dbReference>
<dbReference type="GO" id="GO:0009279">
    <property type="term" value="C:cell outer membrane"/>
    <property type="evidence" value="ECO:0007669"/>
    <property type="project" value="TreeGrafter"/>
</dbReference>
<dbReference type="Pfam" id="PF14853">
    <property type="entry name" value="Fis1_TPR_C"/>
    <property type="match status" value="1"/>
</dbReference>
<keyword evidence="1" id="KW-0677">Repeat</keyword>
<dbReference type="Proteomes" id="UP000266389">
    <property type="component" value="Unassembled WGS sequence"/>
</dbReference>
<dbReference type="EMBL" id="PHFL01000067">
    <property type="protein sequence ID" value="RFM23281.1"/>
    <property type="molecule type" value="Genomic_DNA"/>
</dbReference>
<name>A0A395LXT1_9BACT</name>
<feature type="repeat" description="TPR" evidence="3">
    <location>
        <begin position="99"/>
        <end position="132"/>
    </location>
</feature>
<protein>
    <recommendedName>
        <fullName evidence="6">Tetratricopeptide repeat protein</fullName>
    </recommendedName>
</protein>
<dbReference type="AlphaFoldDB" id="A0A395LXT1"/>
<evidence type="ECO:0008006" key="6">
    <source>
        <dbReference type="Google" id="ProtNLM"/>
    </source>
</evidence>
<dbReference type="SUPFAM" id="SSF48452">
    <property type="entry name" value="TPR-like"/>
    <property type="match status" value="2"/>
</dbReference>
<gene>
    <name evidence="4" type="ORF">D0433_11445</name>
</gene>
<reference evidence="4 5" key="1">
    <citation type="journal article" date="2011" name="ISME J.">
        <title>Community ecology of hot spring cyanobacterial mats: predominant populations and their functional potential.</title>
        <authorList>
            <person name="Klatt C.G."/>
            <person name="Wood J.M."/>
            <person name="Rusch D.B."/>
            <person name="Bateson M.M."/>
            <person name="Hamamura N."/>
            <person name="Heidelberg J.F."/>
            <person name="Grossman A.R."/>
            <person name="Bhaya D."/>
            <person name="Cohan F.M."/>
            <person name="Kuhl M."/>
            <person name="Bryant D.A."/>
            <person name="Ward D.M."/>
        </authorList>
    </citation>
    <scope>NUCLEOTIDE SEQUENCE [LARGE SCALE GENOMIC DNA]</scope>
    <source>
        <strain evidence="4">OS</strain>
    </source>
</reference>
<dbReference type="PANTHER" id="PTHR44858">
    <property type="entry name" value="TETRATRICOPEPTIDE REPEAT PROTEIN 6"/>
    <property type="match status" value="1"/>
</dbReference>
<keyword evidence="2 3" id="KW-0802">TPR repeat</keyword>